<keyword evidence="2" id="KW-1185">Reference proteome</keyword>
<sequence length="89" mass="10191">MRRRWFRRVTQHNQCLSFARTCYVLLSRARRAAAVTLATTGIQSRRASYAGHKRSAAILEVHARESIRIAGDKRISREAIVARRVAAER</sequence>
<dbReference type="AlphaFoldDB" id="A0A8S4QYU1"/>
<accession>A0A8S4QYU1</accession>
<evidence type="ECO:0000313" key="2">
    <source>
        <dbReference type="Proteomes" id="UP000838756"/>
    </source>
</evidence>
<proteinExistence type="predicted"/>
<gene>
    <name evidence="1" type="primary">jg9764</name>
    <name evidence="1" type="ORF">PAEG_LOCUS7394</name>
</gene>
<dbReference type="Proteomes" id="UP000838756">
    <property type="component" value="Unassembled WGS sequence"/>
</dbReference>
<organism evidence="1 2">
    <name type="scientific">Pararge aegeria aegeria</name>
    <dbReference type="NCBI Taxonomy" id="348720"/>
    <lineage>
        <taxon>Eukaryota</taxon>
        <taxon>Metazoa</taxon>
        <taxon>Ecdysozoa</taxon>
        <taxon>Arthropoda</taxon>
        <taxon>Hexapoda</taxon>
        <taxon>Insecta</taxon>
        <taxon>Pterygota</taxon>
        <taxon>Neoptera</taxon>
        <taxon>Endopterygota</taxon>
        <taxon>Lepidoptera</taxon>
        <taxon>Glossata</taxon>
        <taxon>Ditrysia</taxon>
        <taxon>Papilionoidea</taxon>
        <taxon>Nymphalidae</taxon>
        <taxon>Satyrinae</taxon>
        <taxon>Satyrini</taxon>
        <taxon>Parargina</taxon>
        <taxon>Pararge</taxon>
    </lineage>
</organism>
<name>A0A8S4QYU1_9NEOP</name>
<protein>
    <submittedName>
        <fullName evidence="1">Jg9764 protein</fullName>
    </submittedName>
</protein>
<comment type="caution">
    <text evidence="1">The sequence shown here is derived from an EMBL/GenBank/DDBJ whole genome shotgun (WGS) entry which is preliminary data.</text>
</comment>
<dbReference type="EMBL" id="CAKXAJ010021847">
    <property type="protein sequence ID" value="CAH2226699.1"/>
    <property type="molecule type" value="Genomic_DNA"/>
</dbReference>
<evidence type="ECO:0000313" key="1">
    <source>
        <dbReference type="EMBL" id="CAH2226699.1"/>
    </source>
</evidence>
<reference evidence="1" key="1">
    <citation type="submission" date="2022-03" db="EMBL/GenBank/DDBJ databases">
        <authorList>
            <person name="Lindestad O."/>
        </authorList>
    </citation>
    <scope>NUCLEOTIDE SEQUENCE</scope>
</reference>